<evidence type="ECO:0000313" key="1">
    <source>
        <dbReference type="EMBL" id="PWW79723.1"/>
    </source>
</evidence>
<evidence type="ECO:0000313" key="2">
    <source>
        <dbReference type="Proteomes" id="UP000246991"/>
    </source>
</evidence>
<accession>A0A317SZ46</accession>
<keyword evidence="2" id="KW-1185">Reference proteome</keyword>
<dbReference type="EMBL" id="PYWC01000006">
    <property type="protein sequence ID" value="PWW79723.1"/>
    <property type="molecule type" value="Genomic_DNA"/>
</dbReference>
<organism evidence="1 2">
    <name type="scientific">Tuber magnatum</name>
    <name type="common">white Piedmont truffle</name>
    <dbReference type="NCBI Taxonomy" id="42249"/>
    <lineage>
        <taxon>Eukaryota</taxon>
        <taxon>Fungi</taxon>
        <taxon>Dikarya</taxon>
        <taxon>Ascomycota</taxon>
        <taxon>Pezizomycotina</taxon>
        <taxon>Pezizomycetes</taxon>
        <taxon>Pezizales</taxon>
        <taxon>Tuberaceae</taxon>
        <taxon>Tuber</taxon>
    </lineage>
</organism>
<name>A0A317SZ46_9PEZI</name>
<dbReference type="InterPro" id="IPR027796">
    <property type="entry name" value="OTT_1508_deam-like"/>
</dbReference>
<protein>
    <submittedName>
        <fullName evidence="1">Uncharacterized protein</fullName>
    </submittedName>
</protein>
<proteinExistence type="predicted"/>
<dbReference type="OrthoDB" id="5308969at2759"/>
<reference evidence="1 2" key="1">
    <citation type="submission" date="2018-03" db="EMBL/GenBank/DDBJ databases">
        <title>Genomes of Pezizomycetes fungi and the evolution of truffles.</title>
        <authorList>
            <person name="Murat C."/>
            <person name="Payen T."/>
            <person name="Noel B."/>
            <person name="Kuo A."/>
            <person name="Martin F.M."/>
        </authorList>
    </citation>
    <scope>NUCLEOTIDE SEQUENCE [LARGE SCALE GENOMIC DNA]</scope>
    <source>
        <strain evidence="1">091103-1</strain>
    </source>
</reference>
<dbReference type="STRING" id="42249.A0A317SZ46"/>
<comment type="caution">
    <text evidence="1">The sequence shown here is derived from an EMBL/GenBank/DDBJ whole genome shotgun (WGS) entry which is preliminary data.</text>
</comment>
<dbReference type="AlphaFoldDB" id="A0A317SZ46"/>
<gene>
    <name evidence="1" type="ORF">C7212DRAFT_340436</name>
</gene>
<dbReference type="Pfam" id="PF14441">
    <property type="entry name" value="OTT_1508_deam"/>
    <property type="match status" value="1"/>
</dbReference>
<sequence length="530" mass="60220">MATKLDPHHLVALMNYAFKDKQDGSPRRLDPSLHTFEGGIVDNQETNIRTFPILDALAHISVSQEKHQVIAIGLQLNSRKQEIRLTVAENKKVTDGLVNHLILVWRKLQALSCEYGRNRNRGGRWDKSQPRSPEMPKEVGLPLKKEIFRDICKYSLEKQMKRIDKWSEGLGRFVKELFKLRVSLDLRGFELSLSKAVFALLLAVRVVSKLRDNPKDQLTESEWELVYFQSILANKHVRIVLVDRNEFGCEILAQELGIMVAYSTSQSVGTVYWGRSCIWVFRDYHLSEDPFPLRRALEKLTSLPRHIETLFGFAHSPRLQSALRYRLFISAVPEKTHTVKLPASPEEWESFLEVACRKRYDFPKTRAVELAKTFGSKKWVCPVHCECGLIIYLQTRQGNQWDHVPPFSYIGVSKISCSACRIWMEAFNERSARKFYTRGSHGKWYWPWGVPIAEGPLVGLMAQKVLDKYLDLAVQKLLRSGSESSGASSAGAEHGLSDDHEKDAEAVGAAIAQGHGGSILGFLNAMYPDA</sequence>
<dbReference type="Proteomes" id="UP000246991">
    <property type="component" value="Unassembled WGS sequence"/>
</dbReference>